<comment type="caution">
    <text evidence="1">The sequence shown here is derived from an EMBL/GenBank/DDBJ whole genome shotgun (WGS) entry which is preliminary data.</text>
</comment>
<dbReference type="AlphaFoldDB" id="A0AB73BXJ1"/>
<accession>A0AB73BXJ1</accession>
<name>A0AB73BXJ1_9FUSO</name>
<organism evidence="1 2">
    <name type="scientific">Fusobacterium necrophorum BL</name>
    <dbReference type="NCBI Taxonomy" id="1441732"/>
    <lineage>
        <taxon>Bacteria</taxon>
        <taxon>Fusobacteriati</taxon>
        <taxon>Fusobacteriota</taxon>
        <taxon>Fusobacteriia</taxon>
        <taxon>Fusobacteriales</taxon>
        <taxon>Fusobacteriaceae</taxon>
        <taxon>Fusobacterium</taxon>
    </lineage>
</organism>
<dbReference type="Proteomes" id="UP000027473">
    <property type="component" value="Unassembled WGS sequence"/>
</dbReference>
<gene>
    <name evidence="1" type="ORF">FUSO3_03520</name>
</gene>
<dbReference type="EMBL" id="JAAC01000047">
    <property type="protein sequence ID" value="KDE64133.1"/>
    <property type="molecule type" value="Genomic_DNA"/>
</dbReference>
<proteinExistence type="predicted"/>
<evidence type="ECO:0000313" key="1">
    <source>
        <dbReference type="EMBL" id="KDE64133.1"/>
    </source>
</evidence>
<evidence type="ECO:0000313" key="2">
    <source>
        <dbReference type="Proteomes" id="UP000027473"/>
    </source>
</evidence>
<reference evidence="1 2" key="1">
    <citation type="submission" date="2014-01" db="EMBL/GenBank/DDBJ databases">
        <title>Comparative genomics of Fusobacterium necrophorum wild isolates.</title>
        <authorList>
            <person name="Kittichotirat W."/>
            <person name="Bumgarner R.E."/>
            <person name="Lawrence P."/>
        </authorList>
    </citation>
    <scope>NUCLEOTIDE SEQUENCE [LARGE SCALE GENOMIC DNA]</scope>
    <source>
        <strain evidence="1 2">BL</strain>
    </source>
</reference>
<protein>
    <submittedName>
        <fullName evidence="1">Uncharacterized protein</fullName>
    </submittedName>
</protein>
<sequence>MEIFEKEKSLCYDKAIKSTLGQNYCYIIKNNKKEVV</sequence>